<proteinExistence type="predicted"/>
<evidence type="ECO:0000313" key="3">
    <source>
        <dbReference type="Proteomes" id="UP001189429"/>
    </source>
</evidence>
<accession>A0ABN9XQP1</accession>
<sequence>MSSSTSHSRASSPPTNEGHGGGESGDRVGGARGDSSDGGFWDSAAWGCTKSATTSTTAGGEKTVAPHVQVQGVPCTGTGDRASECSSGGGGLGAAGSDPRSCCPRRSPAAAHASSASEARQNPRGGTRRAWRATLRRRRALPGTRRWATAATSAACSLSCKEPGAAAPACDRSQASQVSRRLRWARRLAAEAPKAAVSAARVEVGLR</sequence>
<protein>
    <submittedName>
        <fullName evidence="2">Uncharacterized protein</fullName>
    </submittedName>
</protein>
<gene>
    <name evidence="2" type="ORF">PCOR1329_LOCUS77757</name>
</gene>
<feature type="compositionally biased region" description="Low complexity" evidence="1">
    <location>
        <begin position="1"/>
        <end position="12"/>
    </location>
</feature>
<name>A0ABN9XQP1_9DINO</name>
<evidence type="ECO:0000256" key="1">
    <source>
        <dbReference type="SAM" id="MobiDB-lite"/>
    </source>
</evidence>
<reference evidence="2" key="1">
    <citation type="submission" date="2023-10" db="EMBL/GenBank/DDBJ databases">
        <authorList>
            <person name="Chen Y."/>
            <person name="Shah S."/>
            <person name="Dougan E. K."/>
            <person name="Thang M."/>
            <person name="Chan C."/>
        </authorList>
    </citation>
    <scope>NUCLEOTIDE SEQUENCE [LARGE SCALE GENOMIC DNA]</scope>
</reference>
<feature type="region of interest" description="Disordered" evidence="1">
    <location>
        <begin position="1"/>
        <end position="130"/>
    </location>
</feature>
<feature type="compositionally biased region" description="Low complexity" evidence="1">
    <location>
        <begin position="49"/>
        <end position="63"/>
    </location>
</feature>
<keyword evidence="3" id="KW-1185">Reference proteome</keyword>
<dbReference type="Proteomes" id="UP001189429">
    <property type="component" value="Unassembled WGS sequence"/>
</dbReference>
<feature type="compositionally biased region" description="Low complexity" evidence="1">
    <location>
        <begin position="107"/>
        <end position="125"/>
    </location>
</feature>
<dbReference type="EMBL" id="CAUYUJ010020788">
    <property type="protein sequence ID" value="CAK0900505.1"/>
    <property type="molecule type" value="Genomic_DNA"/>
</dbReference>
<feature type="compositionally biased region" description="Gly residues" evidence="1">
    <location>
        <begin position="18"/>
        <end position="32"/>
    </location>
</feature>
<organism evidence="2 3">
    <name type="scientific">Prorocentrum cordatum</name>
    <dbReference type="NCBI Taxonomy" id="2364126"/>
    <lineage>
        <taxon>Eukaryota</taxon>
        <taxon>Sar</taxon>
        <taxon>Alveolata</taxon>
        <taxon>Dinophyceae</taxon>
        <taxon>Prorocentrales</taxon>
        <taxon>Prorocentraceae</taxon>
        <taxon>Prorocentrum</taxon>
    </lineage>
</organism>
<evidence type="ECO:0000313" key="2">
    <source>
        <dbReference type="EMBL" id="CAK0900505.1"/>
    </source>
</evidence>
<comment type="caution">
    <text evidence="2">The sequence shown here is derived from an EMBL/GenBank/DDBJ whole genome shotgun (WGS) entry which is preliminary data.</text>
</comment>